<dbReference type="Pfam" id="PF01156">
    <property type="entry name" value="IU_nuc_hydro"/>
    <property type="match status" value="1"/>
</dbReference>
<gene>
    <name evidence="2" type="ORF">EDC25_1267</name>
</gene>
<dbReference type="AlphaFoldDB" id="A0A4V3UUE7"/>
<dbReference type="PANTHER" id="PTHR46190">
    <property type="entry name" value="SI:CH211-201H21.5-RELATED"/>
    <property type="match status" value="1"/>
</dbReference>
<organism evidence="2 3">
    <name type="scientific">Pseudofulvimonas gallinarii</name>
    <dbReference type="NCBI Taxonomy" id="634155"/>
    <lineage>
        <taxon>Bacteria</taxon>
        <taxon>Pseudomonadati</taxon>
        <taxon>Pseudomonadota</taxon>
        <taxon>Gammaproteobacteria</taxon>
        <taxon>Lysobacterales</taxon>
        <taxon>Rhodanobacteraceae</taxon>
        <taxon>Pseudofulvimonas</taxon>
    </lineage>
</organism>
<dbReference type="InterPro" id="IPR052775">
    <property type="entry name" value="IUN_hydrolase"/>
</dbReference>
<dbReference type="InterPro" id="IPR036452">
    <property type="entry name" value="Ribo_hydro-like"/>
</dbReference>
<sequence>MKLWIDTDPGVDDALALLMAFAHPDADVLGLGIVGGNVGLDACTGNALKLLDAIGRDGVPVHVGAGDPLLPPLANDAGHVHGRDGFGDIGSRPSRRTPAAGHAAQALIDATLRHPGEVLLVTLGPLTNFALALSLDPGLAARLAGWVCMGGAVTGHGNTEYLTSEFNVAFDPEAAEICFARGPRAIVVDWELVCRHGVPLEEFEQWLDADTPAARFYRAISRKTRAFYREHERNEFAPADALAMTVVLDEAAALERQSRPLKVELSGALSRGQTVVDWNRRSGRPDNADLVMAVDIQRHRALLRMALGLPA</sequence>
<dbReference type="OrthoDB" id="9797882at2"/>
<name>A0A4V3UUE7_9GAMM</name>
<evidence type="ECO:0000313" key="3">
    <source>
        <dbReference type="Proteomes" id="UP000294599"/>
    </source>
</evidence>
<dbReference type="Gene3D" id="3.90.245.10">
    <property type="entry name" value="Ribonucleoside hydrolase-like"/>
    <property type="match status" value="1"/>
</dbReference>
<feature type="domain" description="Inosine/uridine-preferring nucleoside hydrolase" evidence="1">
    <location>
        <begin position="3"/>
        <end position="298"/>
    </location>
</feature>
<dbReference type="Proteomes" id="UP000294599">
    <property type="component" value="Unassembled WGS sequence"/>
</dbReference>
<protein>
    <submittedName>
        <fullName evidence="2">Purine nucleosidase</fullName>
    </submittedName>
</protein>
<accession>A0A4V3UUE7</accession>
<evidence type="ECO:0000259" key="1">
    <source>
        <dbReference type="Pfam" id="PF01156"/>
    </source>
</evidence>
<dbReference type="GO" id="GO:0016799">
    <property type="term" value="F:hydrolase activity, hydrolyzing N-glycosyl compounds"/>
    <property type="evidence" value="ECO:0007669"/>
    <property type="project" value="InterPro"/>
</dbReference>
<evidence type="ECO:0000313" key="2">
    <source>
        <dbReference type="EMBL" id="TCS93687.1"/>
    </source>
</evidence>
<reference evidence="2 3" key="1">
    <citation type="submission" date="2019-03" db="EMBL/GenBank/DDBJ databases">
        <title>Genomic Encyclopedia of Type Strains, Phase IV (KMG-IV): sequencing the most valuable type-strain genomes for metagenomic binning, comparative biology and taxonomic classification.</title>
        <authorList>
            <person name="Goeker M."/>
        </authorList>
    </citation>
    <scope>NUCLEOTIDE SEQUENCE [LARGE SCALE GENOMIC DNA]</scope>
    <source>
        <strain evidence="2 3">DSM 21944</strain>
    </source>
</reference>
<comment type="caution">
    <text evidence="2">The sequence shown here is derived from an EMBL/GenBank/DDBJ whole genome shotgun (WGS) entry which is preliminary data.</text>
</comment>
<dbReference type="EMBL" id="SMAF01000026">
    <property type="protein sequence ID" value="TCS93687.1"/>
    <property type="molecule type" value="Genomic_DNA"/>
</dbReference>
<dbReference type="PANTHER" id="PTHR46190:SF1">
    <property type="entry name" value="SI:CH211-201H21.5"/>
    <property type="match status" value="1"/>
</dbReference>
<keyword evidence="3" id="KW-1185">Reference proteome</keyword>
<dbReference type="InterPro" id="IPR001910">
    <property type="entry name" value="Inosine/uridine_hydrolase_dom"/>
</dbReference>
<dbReference type="RefSeq" id="WP_123522867.1">
    <property type="nucleotide sequence ID" value="NZ_JBHLWF010000029.1"/>
</dbReference>
<proteinExistence type="predicted"/>
<dbReference type="SUPFAM" id="SSF53590">
    <property type="entry name" value="Nucleoside hydrolase"/>
    <property type="match status" value="1"/>
</dbReference>